<dbReference type="Gene3D" id="3.30.1490.190">
    <property type="match status" value="1"/>
</dbReference>
<comment type="similarity">
    <text evidence="1">Belongs to the Fur family.</text>
</comment>
<protein>
    <submittedName>
        <fullName evidence="7">Zinc uptake regulation protein</fullName>
    </submittedName>
</protein>
<keyword evidence="2" id="KW-0678">Repressor</keyword>
<sequence>MSIAFEQHNHQHCIQQAISDAKTLCEQRKVRLTTLREQVLALLWNSHKPLGAYQLLEMMQQQNRTAGNDKPLAPPTVYRALDFLVAQGLAHRISSLNAFIGCCSPNTGHNSHFFICSHCQNAIEIISQPISMAIAECADEAGFSVNSEAVEVLGCCTQCQEAL</sequence>
<comment type="caution">
    <text evidence="7">The sequence shown here is derived from an EMBL/GenBank/DDBJ whole genome shotgun (WGS) entry which is preliminary data.</text>
</comment>
<keyword evidence="5" id="KW-0238">DNA-binding</keyword>
<evidence type="ECO:0000256" key="5">
    <source>
        <dbReference type="ARBA" id="ARBA00023125"/>
    </source>
</evidence>
<gene>
    <name evidence="7" type="primary">zur_2</name>
    <name evidence="7" type="ORF">SIN8267_03122</name>
</gene>
<dbReference type="InterPro" id="IPR036390">
    <property type="entry name" value="WH_DNA-bd_sf"/>
</dbReference>
<dbReference type="Proteomes" id="UP000838100">
    <property type="component" value="Unassembled WGS sequence"/>
</dbReference>
<evidence type="ECO:0000256" key="4">
    <source>
        <dbReference type="ARBA" id="ARBA00023015"/>
    </source>
</evidence>
<keyword evidence="3" id="KW-0862">Zinc</keyword>
<evidence type="ECO:0000256" key="1">
    <source>
        <dbReference type="ARBA" id="ARBA00007957"/>
    </source>
</evidence>
<dbReference type="EMBL" id="CAKLPX010000004">
    <property type="protein sequence ID" value="CAH0992983.1"/>
    <property type="molecule type" value="Genomic_DNA"/>
</dbReference>
<reference evidence="7" key="1">
    <citation type="submission" date="2021-12" db="EMBL/GenBank/DDBJ databases">
        <authorList>
            <person name="Rodrigo-Torres L."/>
            <person name="Arahal R. D."/>
            <person name="Lucena T."/>
        </authorList>
    </citation>
    <scope>NUCLEOTIDE SEQUENCE</scope>
    <source>
        <strain evidence="7">CECT 8267</strain>
    </source>
</reference>
<evidence type="ECO:0000256" key="6">
    <source>
        <dbReference type="ARBA" id="ARBA00023163"/>
    </source>
</evidence>
<dbReference type="Gene3D" id="1.10.10.10">
    <property type="entry name" value="Winged helix-like DNA-binding domain superfamily/Winged helix DNA-binding domain"/>
    <property type="match status" value="1"/>
</dbReference>
<proteinExistence type="inferred from homology"/>
<evidence type="ECO:0000313" key="8">
    <source>
        <dbReference type="Proteomes" id="UP000838100"/>
    </source>
</evidence>
<dbReference type="PANTHER" id="PTHR33202">
    <property type="entry name" value="ZINC UPTAKE REGULATION PROTEIN"/>
    <property type="match status" value="1"/>
</dbReference>
<organism evidence="7 8">
    <name type="scientific">Sinobacterium norvegicum</name>
    <dbReference type="NCBI Taxonomy" id="1641715"/>
    <lineage>
        <taxon>Bacteria</taxon>
        <taxon>Pseudomonadati</taxon>
        <taxon>Pseudomonadota</taxon>
        <taxon>Gammaproteobacteria</taxon>
        <taxon>Cellvibrionales</taxon>
        <taxon>Spongiibacteraceae</taxon>
        <taxon>Sinobacterium</taxon>
    </lineage>
</organism>
<keyword evidence="6" id="KW-0804">Transcription</keyword>
<evidence type="ECO:0000313" key="7">
    <source>
        <dbReference type="EMBL" id="CAH0992983.1"/>
    </source>
</evidence>
<accession>A0ABM9AIL4</accession>
<dbReference type="RefSeq" id="WP_237445666.1">
    <property type="nucleotide sequence ID" value="NZ_CAKLPX010000004.1"/>
</dbReference>
<dbReference type="PANTHER" id="PTHR33202:SF6">
    <property type="entry name" value="ZINC UPTAKE REGULATION PROTEIN"/>
    <property type="match status" value="1"/>
</dbReference>
<dbReference type="InterPro" id="IPR036388">
    <property type="entry name" value="WH-like_DNA-bd_sf"/>
</dbReference>
<keyword evidence="4" id="KW-0805">Transcription regulation</keyword>
<name>A0ABM9AIL4_9GAMM</name>
<dbReference type="SUPFAM" id="SSF46785">
    <property type="entry name" value="Winged helix' DNA-binding domain"/>
    <property type="match status" value="1"/>
</dbReference>
<evidence type="ECO:0000256" key="3">
    <source>
        <dbReference type="ARBA" id="ARBA00022833"/>
    </source>
</evidence>
<keyword evidence="8" id="KW-1185">Reference proteome</keyword>
<dbReference type="Pfam" id="PF01475">
    <property type="entry name" value="FUR"/>
    <property type="match status" value="1"/>
</dbReference>
<evidence type="ECO:0000256" key="2">
    <source>
        <dbReference type="ARBA" id="ARBA00022491"/>
    </source>
</evidence>
<dbReference type="InterPro" id="IPR043135">
    <property type="entry name" value="Fur_C"/>
</dbReference>
<dbReference type="InterPro" id="IPR002481">
    <property type="entry name" value="FUR"/>
</dbReference>